<evidence type="ECO:0000256" key="5">
    <source>
        <dbReference type="ARBA" id="ARBA00022856"/>
    </source>
</evidence>
<comment type="caution">
    <text evidence="8">The sequence shown here is derived from an EMBL/GenBank/DDBJ whole genome shotgun (WGS) entry which is preliminary data.</text>
</comment>
<organism evidence="8 9">
    <name type="scientific">Tumebacillus permanentifrigoris</name>
    <dbReference type="NCBI Taxonomy" id="378543"/>
    <lineage>
        <taxon>Bacteria</taxon>
        <taxon>Bacillati</taxon>
        <taxon>Bacillota</taxon>
        <taxon>Bacilli</taxon>
        <taxon>Bacillales</taxon>
        <taxon>Alicyclobacillaceae</taxon>
        <taxon>Tumebacillus</taxon>
    </lineage>
</organism>
<evidence type="ECO:0000256" key="1">
    <source>
        <dbReference type="ARBA" id="ARBA00004193"/>
    </source>
</evidence>
<evidence type="ECO:0000256" key="2">
    <source>
        <dbReference type="ARBA" id="ARBA00005695"/>
    </source>
</evidence>
<dbReference type="RefSeq" id="WP_109690561.1">
    <property type="nucleotide sequence ID" value="NZ_QGGL01000016.1"/>
</dbReference>
<evidence type="ECO:0000256" key="6">
    <source>
        <dbReference type="SAM" id="SignalP"/>
    </source>
</evidence>
<keyword evidence="3" id="KW-0813">Transport</keyword>
<dbReference type="Gene3D" id="3.40.190.10">
    <property type="entry name" value="Periplasmic binding protein-like II"/>
    <property type="match status" value="1"/>
</dbReference>
<dbReference type="InterPro" id="IPR039424">
    <property type="entry name" value="SBP_5"/>
</dbReference>
<gene>
    <name evidence="8" type="ORF">C7459_116119</name>
</gene>
<accession>A0A316D6W3</accession>
<dbReference type="GO" id="GO:0015833">
    <property type="term" value="P:peptide transport"/>
    <property type="evidence" value="ECO:0007669"/>
    <property type="project" value="UniProtKB-KW"/>
</dbReference>
<dbReference type="GO" id="GO:0030288">
    <property type="term" value="C:outer membrane-bounded periplasmic space"/>
    <property type="evidence" value="ECO:0007669"/>
    <property type="project" value="UniProtKB-ARBA"/>
</dbReference>
<dbReference type="Pfam" id="PF00496">
    <property type="entry name" value="SBP_bac_5"/>
    <property type="match status" value="1"/>
</dbReference>
<comment type="similarity">
    <text evidence="2">Belongs to the bacterial solute-binding protein 5 family.</text>
</comment>
<dbReference type="SUPFAM" id="SSF53850">
    <property type="entry name" value="Periplasmic binding protein-like II"/>
    <property type="match status" value="1"/>
</dbReference>
<dbReference type="PANTHER" id="PTHR30290:SF10">
    <property type="entry name" value="PERIPLASMIC OLIGOPEPTIDE-BINDING PROTEIN-RELATED"/>
    <property type="match status" value="1"/>
</dbReference>
<dbReference type="Proteomes" id="UP000245634">
    <property type="component" value="Unassembled WGS sequence"/>
</dbReference>
<dbReference type="Gene3D" id="3.10.105.10">
    <property type="entry name" value="Dipeptide-binding Protein, Domain 3"/>
    <property type="match status" value="1"/>
</dbReference>
<evidence type="ECO:0000313" key="9">
    <source>
        <dbReference type="Proteomes" id="UP000245634"/>
    </source>
</evidence>
<dbReference type="PIRSF" id="PIRSF002741">
    <property type="entry name" value="MppA"/>
    <property type="match status" value="1"/>
</dbReference>
<dbReference type="Gene3D" id="3.90.76.10">
    <property type="entry name" value="Dipeptide-binding Protein, Domain 1"/>
    <property type="match status" value="1"/>
</dbReference>
<dbReference type="FunFam" id="3.90.76.10:FF:000001">
    <property type="entry name" value="Oligopeptide ABC transporter substrate-binding protein"/>
    <property type="match status" value="1"/>
</dbReference>
<reference evidence="8 9" key="1">
    <citation type="submission" date="2018-05" db="EMBL/GenBank/DDBJ databases">
        <title>Genomic Encyclopedia of Type Strains, Phase IV (KMG-IV): sequencing the most valuable type-strain genomes for metagenomic binning, comparative biology and taxonomic classification.</title>
        <authorList>
            <person name="Goeker M."/>
        </authorList>
    </citation>
    <scope>NUCLEOTIDE SEQUENCE [LARGE SCALE GENOMIC DNA]</scope>
    <source>
        <strain evidence="8 9">DSM 18773</strain>
    </source>
</reference>
<dbReference type="CDD" id="cd08504">
    <property type="entry name" value="PBP2_OppA"/>
    <property type="match status" value="1"/>
</dbReference>
<keyword evidence="4 6" id="KW-0732">Signal</keyword>
<dbReference type="GO" id="GO:0043190">
    <property type="term" value="C:ATP-binding cassette (ABC) transporter complex"/>
    <property type="evidence" value="ECO:0007669"/>
    <property type="project" value="InterPro"/>
</dbReference>
<dbReference type="InterPro" id="IPR023765">
    <property type="entry name" value="SBP_5_CS"/>
</dbReference>
<sequence length="551" mass="61456">MKKFQKITWSLTAVVMFASISMVGCGSKDTETTATTGGSLDKDQTLNLTLKGEPSTLDMSQATDEGSFSVAGQIMEGLTRLDKDGNKVLPGVAKSWKVSADGLTYTFDLRDDAKWSNGDAVTAHDFEFAWKRTLDPNTKSQYAFMVAWIKGGQAYNESKGKAEEVAITAKDDKTLEVTLDSPKSYFLQQLAFPVYYPQNEKFVKAQGDKYGADTDKVLSNGPFKLTKWGHDQDMALVKNDTYWDKDAVKLTNINFAMVTDSGAKMNLFESGQVDSIPLVREQIELFKDSKELATKKKMTSWYVQYNQRVKALTSAKVRQALTYAIDAKAFAEVTLGNGSVEATGLTPWAVGDGQGNEYVKSLGDLINRKDNAAKAKDLLAEGLKEVGESSFPKIKFLTSDGTTSRKQAEFIQEQWRKNLGIEIELEPVPSKLRFKRSADHDFDIVESGWSPDYNDAMSYLEMWTSDSDFNESGWKNAAYDDLIKQAKAEPDPKKHTQLEQDAEKLLMKEMPIGPLNFDASKELTKSYVKDMVELSIGPDWDLKYTYISGKN</sequence>
<dbReference type="InterPro" id="IPR000914">
    <property type="entry name" value="SBP_5_dom"/>
</dbReference>
<evidence type="ECO:0000256" key="3">
    <source>
        <dbReference type="ARBA" id="ARBA00022448"/>
    </source>
</evidence>
<evidence type="ECO:0000259" key="7">
    <source>
        <dbReference type="Pfam" id="PF00496"/>
    </source>
</evidence>
<dbReference type="AlphaFoldDB" id="A0A316D6W3"/>
<dbReference type="OrthoDB" id="48318at2"/>
<feature type="signal peptide" evidence="6">
    <location>
        <begin position="1"/>
        <end position="24"/>
    </location>
</feature>
<keyword evidence="5" id="KW-0571">Peptide transport</keyword>
<dbReference type="GO" id="GO:1904680">
    <property type="term" value="F:peptide transmembrane transporter activity"/>
    <property type="evidence" value="ECO:0007669"/>
    <property type="project" value="TreeGrafter"/>
</dbReference>
<evidence type="ECO:0000313" key="8">
    <source>
        <dbReference type="EMBL" id="PWK07960.1"/>
    </source>
</evidence>
<name>A0A316D6W3_9BACL</name>
<dbReference type="EMBL" id="QGGL01000016">
    <property type="protein sequence ID" value="PWK07960.1"/>
    <property type="molecule type" value="Genomic_DNA"/>
</dbReference>
<dbReference type="InterPro" id="IPR030678">
    <property type="entry name" value="Peptide/Ni-bd"/>
</dbReference>
<feature type="domain" description="Solute-binding protein family 5" evidence="7">
    <location>
        <begin position="88"/>
        <end position="470"/>
    </location>
</feature>
<keyword evidence="5" id="KW-0653">Protein transport</keyword>
<keyword evidence="9" id="KW-1185">Reference proteome</keyword>
<proteinExistence type="inferred from homology"/>
<comment type="subcellular location">
    <subcellularLocation>
        <location evidence="1">Cell membrane</location>
        <topology evidence="1">Lipid-anchor</topology>
    </subcellularLocation>
</comment>
<protein>
    <submittedName>
        <fullName evidence="8">Oligopeptide transport system substrate-binding protein</fullName>
    </submittedName>
</protein>
<dbReference type="FunFam" id="3.10.105.10:FF:000001">
    <property type="entry name" value="Oligopeptide ABC transporter, oligopeptide-binding protein"/>
    <property type="match status" value="1"/>
</dbReference>
<dbReference type="PANTHER" id="PTHR30290">
    <property type="entry name" value="PERIPLASMIC BINDING COMPONENT OF ABC TRANSPORTER"/>
    <property type="match status" value="1"/>
</dbReference>
<dbReference type="PROSITE" id="PS01040">
    <property type="entry name" value="SBP_BACTERIAL_5"/>
    <property type="match status" value="1"/>
</dbReference>
<feature type="chain" id="PRO_5039362012" evidence="6">
    <location>
        <begin position="25"/>
        <end position="551"/>
    </location>
</feature>
<evidence type="ECO:0000256" key="4">
    <source>
        <dbReference type="ARBA" id="ARBA00022729"/>
    </source>
</evidence>
<dbReference type="PROSITE" id="PS51257">
    <property type="entry name" value="PROKAR_LIPOPROTEIN"/>
    <property type="match status" value="1"/>
</dbReference>